<protein>
    <submittedName>
        <fullName evidence="1">Uncharacterized protein</fullName>
    </submittedName>
</protein>
<dbReference type="AlphaFoldDB" id="A0A0E9S0Z2"/>
<sequence>MWEETRGSTHTDTRRACKLHTQKCPRLYSNPRPSCCEGTVLTTLGTKTSSLHINFH</sequence>
<name>A0A0E9S0Z2_ANGAN</name>
<reference evidence="1" key="1">
    <citation type="submission" date="2014-11" db="EMBL/GenBank/DDBJ databases">
        <authorList>
            <person name="Amaro Gonzalez C."/>
        </authorList>
    </citation>
    <scope>NUCLEOTIDE SEQUENCE</scope>
</reference>
<evidence type="ECO:0000313" key="1">
    <source>
        <dbReference type="EMBL" id="JAH35119.1"/>
    </source>
</evidence>
<dbReference type="EMBL" id="GBXM01073458">
    <property type="protein sequence ID" value="JAH35119.1"/>
    <property type="molecule type" value="Transcribed_RNA"/>
</dbReference>
<reference evidence="1" key="2">
    <citation type="journal article" date="2015" name="Fish Shellfish Immunol.">
        <title>Early steps in the European eel (Anguilla anguilla)-Vibrio vulnificus interaction in the gills: Role of the RtxA13 toxin.</title>
        <authorList>
            <person name="Callol A."/>
            <person name="Pajuelo D."/>
            <person name="Ebbesson L."/>
            <person name="Teles M."/>
            <person name="MacKenzie S."/>
            <person name="Amaro C."/>
        </authorList>
    </citation>
    <scope>NUCLEOTIDE SEQUENCE</scope>
</reference>
<organism evidence="1">
    <name type="scientific">Anguilla anguilla</name>
    <name type="common">European freshwater eel</name>
    <name type="synonym">Muraena anguilla</name>
    <dbReference type="NCBI Taxonomy" id="7936"/>
    <lineage>
        <taxon>Eukaryota</taxon>
        <taxon>Metazoa</taxon>
        <taxon>Chordata</taxon>
        <taxon>Craniata</taxon>
        <taxon>Vertebrata</taxon>
        <taxon>Euteleostomi</taxon>
        <taxon>Actinopterygii</taxon>
        <taxon>Neopterygii</taxon>
        <taxon>Teleostei</taxon>
        <taxon>Anguilliformes</taxon>
        <taxon>Anguillidae</taxon>
        <taxon>Anguilla</taxon>
    </lineage>
</organism>
<proteinExistence type="predicted"/>
<accession>A0A0E9S0Z2</accession>